<keyword evidence="2" id="KW-1185">Reference proteome</keyword>
<reference evidence="2" key="1">
    <citation type="journal article" date="2023" name="Hortic. Res.">
        <title>A chromosome-level phased genome enabling allele-level studies in sweet orange: a case study on citrus Huanglongbing tolerance.</title>
        <authorList>
            <person name="Wu B."/>
            <person name="Yu Q."/>
            <person name="Deng Z."/>
            <person name="Duan Y."/>
            <person name="Luo F."/>
            <person name="Gmitter F. Jr."/>
        </authorList>
    </citation>
    <scope>NUCLEOTIDE SEQUENCE [LARGE SCALE GENOMIC DNA]</scope>
    <source>
        <strain evidence="2">cv. Valencia</strain>
    </source>
</reference>
<dbReference type="EMBL" id="CM039173">
    <property type="protein sequence ID" value="KAH9773188.1"/>
    <property type="molecule type" value="Genomic_DNA"/>
</dbReference>
<gene>
    <name evidence="1" type="ORF">KPL71_013260</name>
</gene>
<proteinExistence type="predicted"/>
<comment type="caution">
    <text evidence="1">The sequence shown here is derived from an EMBL/GenBank/DDBJ whole genome shotgun (WGS) entry which is preliminary data.</text>
</comment>
<evidence type="ECO:0000313" key="2">
    <source>
        <dbReference type="Proteomes" id="UP000829398"/>
    </source>
</evidence>
<evidence type="ECO:0000313" key="1">
    <source>
        <dbReference type="EMBL" id="KAH9773188.1"/>
    </source>
</evidence>
<sequence>MRILASLPDGNLFAFLPSTPPPRDPRLPPPSTSPPIPVPKYPPKEQKPKSRPNPAFKLPHRHTRYYKPVNRGVIASDGDRGVTIGESGVSYRLPGAPFEFQYSYTETPQAKPLAIREPAFLPFGPPTMPRPWTGKQPLKKSKKKIPLFDSFNPPLPGKKGVKHVEMPGPFPLGKYPQEGKTREDILGEPLKRWEISMLVKPLLKDNRQVNLGRDGLTHNMLELIHSHWKRRRVIKIKCKGVPTVDMDNVCRRLEVVYIDYLLVCLMYGGKIIFRVGGLVYLFRGRNYNYRTRPQYPLMLWKPAAPVYPKLIQEAPEGLTKHEADELRRKGKSLLPICKLAKNGVYLTLVRDVRNAFEGSSLVKVNCKGMHASDYKKLGAKLKELVPCVLLSFDDEQILMWRGKDWKSMYPEPPSFSNPVDLDIAGDADGSAVNVIPKCHVGGFIAERKDWTPSDDPSQGTIRSSPKMISLWKRAIESTKALVLDEINLGPDDLLKKVEEFEGISQAAEHSYPALVLSREDGASSSMAEYEDGSQSENYDEDEFYPEDDFNDDDEFYDSDSSDVVPLGSLPVDHIAERLQRK</sequence>
<organism evidence="1 2">
    <name type="scientific">Citrus sinensis</name>
    <name type="common">Sweet orange</name>
    <name type="synonym">Citrus aurantium var. sinensis</name>
    <dbReference type="NCBI Taxonomy" id="2711"/>
    <lineage>
        <taxon>Eukaryota</taxon>
        <taxon>Viridiplantae</taxon>
        <taxon>Streptophyta</taxon>
        <taxon>Embryophyta</taxon>
        <taxon>Tracheophyta</taxon>
        <taxon>Spermatophyta</taxon>
        <taxon>Magnoliopsida</taxon>
        <taxon>eudicotyledons</taxon>
        <taxon>Gunneridae</taxon>
        <taxon>Pentapetalae</taxon>
        <taxon>rosids</taxon>
        <taxon>malvids</taxon>
        <taxon>Sapindales</taxon>
        <taxon>Rutaceae</taxon>
        <taxon>Aurantioideae</taxon>
        <taxon>Citrus</taxon>
    </lineage>
</organism>
<accession>A0ACB8LIW0</accession>
<protein>
    <submittedName>
        <fullName evidence="1">CRS2-associated factor 2</fullName>
    </submittedName>
</protein>
<name>A0ACB8LIW0_CITSI</name>
<dbReference type="Proteomes" id="UP000829398">
    <property type="component" value="Chromosome 4"/>
</dbReference>